<feature type="domain" description="Radical SAM core" evidence="8">
    <location>
        <begin position="373"/>
        <end position="650"/>
    </location>
</feature>
<dbReference type="RefSeq" id="WP_073298875.1">
    <property type="nucleotide sequence ID" value="NZ_FQXA01000001.1"/>
</dbReference>
<feature type="binding site" evidence="6">
    <location>
        <position position="387"/>
    </location>
    <ligand>
        <name>[4Fe-4S] cluster</name>
        <dbReference type="ChEBI" id="CHEBI:49883"/>
        <note>4Fe-4S-S-AdoMet</note>
    </ligand>
</feature>
<keyword evidence="2 6" id="KW-0949">S-adenosyl-L-methionine</keyword>
<evidence type="ECO:0000313" key="10">
    <source>
        <dbReference type="Proteomes" id="UP000184000"/>
    </source>
</evidence>
<dbReference type="InterPro" id="IPR023404">
    <property type="entry name" value="rSAM_horseshoe"/>
</dbReference>
<dbReference type="PROSITE" id="PS01278">
    <property type="entry name" value="MTTASE_RADICAL"/>
    <property type="match status" value="1"/>
</dbReference>
<dbReference type="Pfam" id="PF11842">
    <property type="entry name" value="DUF3362"/>
    <property type="match status" value="1"/>
</dbReference>
<dbReference type="GO" id="GO:0005506">
    <property type="term" value="F:iron ion binding"/>
    <property type="evidence" value="ECO:0007669"/>
    <property type="project" value="UniProtKB-UniRule"/>
</dbReference>
<feature type="compositionally biased region" description="Basic and acidic residues" evidence="7">
    <location>
        <begin position="718"/>
        <end position="739"/>
    </location>
</feature>
<organism evidence="9 10">
    <name type="scientific">Stutzerimonas xanthomarina DSM 18231</name>
    <dbReference type="NCBI Taxonomy" id="1403346"/>
    <lineage>
        <taxon>Bacteria</taxon>
        <taxon>Pseudomonadati</taxon>
        <taxon>Pseudomonadota</taxon>
        <taxon>Gammaproteobacteria</taxon>
        <taxon>Pseudomonadales</taxon>
        <taxon>Pseudomonadaceae</taxon>
        <taxon>Stutzerimonas</taxon>
    </lineage>
</organism>
<gene>
    <name evidence="9" type="ORF">SAMN02744645_0382</name>
</gene>
<evidence type="ECO:0000256" key="4">
    <source>
        <dbReference type="ARBA" id="ARBA00023004"/>
    </source>
</evidence>
<dbReference type="GO" id="GO:0051539">
    <property type="term" value="F:4 iron, 4 sulfur cluster binding"/>
    <property type="evidence" value="ECO:0007669"/>
    <property type="project" value="UniProtKB-KW"/>
</dbReference>
<dbReference type="InterPro" id="IPR013704">
    <property type="entry name" value="UPF0313_N"/>
</dbReference>
<name>A0A1M5KB63_9GAMM</name>
<sequence length="763" mass="85347">MHAAKPLFDYPKYWAECFGPAPFLPMSREEMDQLGWDSCDMIIVTGDAYVDHPSFGMAIIGRLLEAQGFRVGIISQPDWQSKADFMKLGQPNLFFGIAAGNMDSMINRYTADRKIRSDDAYTAGGEAGKRPDRASLVYSQRCKEAYKHVPVVLGGIEGSLRRIAHYDYWSDKVRRSILMDATADILLYGNAERAIVEVAQRLARGESIEQITDVRGTAFVRKDSPEGWFEIDSTRIDRPGKIDKIVNPYVNTQDQQACAIEQEKGAQLADDPNESKVVQLLPSPKIERDRTVIRLPSFEKVRNDPALYAHANRVLHLETNPGNARALVQRHDDRELWLNPPPIPLTTEEMDYVFAAPYARVPHPAYGGAKIPAYEMIRFSVNIMRGCFGGCTFCSITEHEGRIIQSRSHESILHEIEEMRSVPGFTGVVSDLGGPTANMYRLACKSHDIEKHCRKPSCVYPGICENLNTDHSSLIELYRKARALPGVKKILIASGLRYDLAVESPEYVKELVTHHVGGYLKIAPEHTERGPLDKMMKPGIGSYDRFKRMFEKYSKEAGKEQYLIPYFIAAHPGTTDEDMMNLALWLKANGFRADQVQAFYPSPMASATAMYHTGKNPLRKVTYKSEGVTIVKSEEQRRLHKAFLRYHDPRGWPILREALIRMGRADLIGNGKNQLIPAHQPAVEGYQSARRKNSTPAGSKKAGQGGKILTQHNGLPPRSHDGNAWDKREEAKAAAEARRKAAVGGGKPGGKGRKPSQRPAVPR</sequence>
<dbReference type="Proteomes" id="UP000184000">
    <property type="component" value="Unassembled WGS sequence"/>
</dbReference>
<dbReference type="HAMAP" id="MF_01251">
    <property type="entry name" value="UPF0313"/>
    <property type="match status" value="1"/>
</dbReference>
<dbReference type="SUPFAM" id="SSF102114">
    <property type="entry name" value="Radical SAM enzymes"/>
    <property type="match status" value="1"/>
</dbReference>
<evidence type="ECO:0000256" key="6">
    <source>
        <dbReference type="HAMAP-Rule" id="MF_01251"/>
    </source>
</evidence>
<dbReference type="GeneID" id="98639511"/>
<comment type="similarity">
    <text evidence="6">Belongs to the UPF0313 family.</text>
</comment>
<evidence type="ECO:0000256" key="2">
    <source>
        <dbReference type="ARBA" id="ARBA00022691"/>
    </source>
</evidence>
<dbReference type="Gene3D" id="3.80.30.20">
    <property type="entry name" value="tm_1862 like domain"/>
    <property type="match status" value="1"/>
</dbReference>
<comment type="cofactor">
    <cofactor evidence="6">
        <name>[4Fe-4S] cluster</name>
        <dbReference type="ChEBI" id="CHEBI:49883"/>
    </cofactor>
    <text evidence="6">Binds 1 [4Fe-4S] cluster. The cluster is coordinated with 3 cysteines and an exchangeable S-adenosyl-L-methionine.</text>
</comment>
<dbReference type="SFLD" id="SFLDG01082">
    <property type="entry name" value="B12-binding_domain_containing"/>
    <property type="match status" value="1"/>
</dbReference>
<evidence type="ECO:0000313" key="9">
    <source>
        <dbReference type="EMBL" id="SHG50154.1"/>
    </source>
</evidence>
<dbReference type="SFLD" id="SFLDS00029">
    <property type="entry name" value="Radical_SAM"/>
    <property type="match status" value="1"/>
</dbReference>
<protein>
    <submittedName>
        <fullName evidence="9">Uncharacterized radical SAM protein YgiQ</fullName>
    </submittedName>
</protein>
<evidence type="ECO:0000256" key="7">
    <source>
        <dbReference type="SAM" id="MobiDB-lite"/>
    </source>
</evidence>
<evidence type="ECO:0000259" key="8">
    <source>
        <dbReference type="PROSITE" id="PS51918"/>
    </source>
</evidence>
<dbReference type="InterPro" id="IPR020612">
    <property type="entry name" value="Methylthiotransferase_CS"/>
</dbReference>
<dbReference type="EMBL" id="FQXA01000001">
    <property type="protein sequence ID" value="SHG50154.1"/>
    <property type="molecule type" value="Genomic_DNA"/>
</dbReference>
<dbReference type="SFLD" id="SFLDG01069">
    <property type="entry name" value="UPF0313"/>
    <property type="match status" value="1"/>
</dbReference>
<dbReference type="InterPro" id="IPR007197">
    <property type="entry name" value="rSAM"/>
</dbReference>
<dbReference type="PANTHER" id="PTHR32331:SF0">
    <property type="entry name" value="UPF0313 PROTEIN YGIQ"/>
    <property type="match status" value="1"/>
</dbReference>
<dbReference type="InterPro" id="IPR022946">
    <property type="entry name" value="UPF0313"/>
</dbReference>
<dbReference type="SMART" id="SM00729">
    <property type="entry name" value="Elp3"/>
    <property type="match status" value="1"/>
</dbReference>
<dbReference type="InterPro" id="IPR006638">
    <property type="entry name" value="Elp3/MiaA/NifB-like_rSAM"/>
</dbReference>
<feature type="binding site" evidence="6">
    <location>
        <position position="394"/>
    </location>
    <ligand>
        <name>[4Fe-4S] cluster</name>
        <dbReference type="ChEBI" id="CHEBI:49883"/>
        <note>4Fe-4S-S-AdoMet</note>
    </ligand>
</feature>
<accession>A0A1M5KB63</accession>
<feature type="region of interest" description="Disordered" evidence="7">
    <location>
        <begin position="684"/>
        <end position="763"/>
    </location>
</feature>
<dbReference type="InterPro" id="IPR058240">
    <property type="entry name" value="rSAM_sf"/>
</dbReference>
<keyword evidence="4 6" id="KW-0408">Iron</keyword>
<proteinExistence type="inferred from homology"/>
<reference evidence="9 10" key="1">
    <citation type="submission" date="2016-11" db="EMBL/GenBank/DDBJ databases">
        <authorList>
            <person name="Jaros S."/>
            <person name="Januszkiewicz K."/>
            <person name="Wedrychowicz H."/>
        </authorList>
    </citation>
    <scope>NUCLEOTIDE SEQUENCE [LARGE SCALE GENOMIC DNA]</scope>
    <source>
        <strain evidence="9 10">DSM 18231</strain>
    </source>
</reference>
<evidence type="ECO:0000256" key="5">
    <source>
        <dbReference type="ARBA" id="ARBA00023014"/>
    </source>
</evidence>
<keyword evidence="5 6" id="KW-0411">Iron-sulfur</keyword>
<dbReference type="NCBIfam" id="TIGR03904">
    <property type="entry name" value="SAM_YgiQ"/>
    <property type="match status" value="1"/>
</dbReference>
<dbReference type="PROSITE" id="PS51918">
    <property type="entry name" value="RADICAL_SAM"/>
    <property type="match status" value="1"/>
</dbReference>
<dbReference type="Pfam" id="PF08497">
    <property type="entry name" value="Radical_SAM_N"/>
    <property type="match status" value="1"/>
</dbReference>
<dbReference type="GO" id="GO:0003824">
    <property type="term" value="F:catalytic activity"/>
    <property type="evidence" value="ECO:0007669"/>
    <property type="project" value="InterPro"/>
</dbReference>
<evidence type="ECO:0000256" key="1">
    <source>
        <dbReference type="ARBA" id="ARBA00022485"/>
    </source>
</evidence>
<dbReference type="AlphaFoldDB" id="A0A1M5KB63"/>
<feature type="binding site" evidence="6">
    <location>
        <position position="391"/>
    </location>
    <ligand>
        <name>[4Fe-4S] cluster</name>
        <dbReference type="ChEBI" id="CHEBI:49883"/>
        <note>4Fe-4S-S-AdoMet</note>
    </ligand>
</feature>
<dbReference type="Pfam" id="PF04055">
    <property type="entry name" value="Radical_SAM"/>
    <property type="match status" value="1"/>
</dbReference>
<keyword evidence="3 6" id="KW-0479">Metal-binding</keyword>
<evidence type="ECO:0000256" key="3">
    <source>
        <dbReference type="ARBA" id="ARBA00022723"/>
    </source>
</evidence>
<dbReference type="InterPro" id="IPR024560">
    <property type="entry name" value="UPF0313_C"/>
</dbReference>
<keyword evidence="1 6" id="KW-0004">4Fe-4S</keyword>
<dbReference type="PANTHER" id="PTHR32331">
    <property type="entry name" value="UPF0313 PROTEIN YGIQ"/>
    <property type="match status" value="1"/>
</dbReference>